<dbReference type="InterPro" id="IPR036390">
    <property type="entry name" value="WH_DNA-bd_sf"/>
</dbReference>
<dbReference type="RefSeq" id="WP_099647776.1">
    <property type="nucleotide sequence ID" value="NZ_KZ319313.1"/>
</dbReference>
<proteinExistence type="predicted"/>
<dbReference type="AlphaFoldDB" id="A0A2G1VLW7"/>
<organism evidence="1 2">
    <name type="scientific">Leeuwenhoekiella nanhaiensis</name>
    <dbReference type="NCBI Taxonomy" id="1655491"/>
    <lineage>
        <taxon>Bacteria</taxon>
        <taxon>Pseudomonadati</taxon>
        <taxon>Bacteroidota</taxon>
        <taxon>Flavobacteriia</taxon>
        <taxon>Flavobacteriales</taxon>
        <taxon>Flavobacteriaceae</taxon>
        <taxon>Leeuwenhoekiella</taxon>
    </lineage>
</organism>
<dbReference type="EMBL" id="NQXA01000034">
    <property type="protein sequence ID" value="PHQ27714.1"/>
    <property type="molecule type" value="Genomic_DNA"/>
</dbReference>
<dbReference type="Proteomes" id="UP000229433">
    <property type="component" value="Unassembled WGS sequence"/>
</dbReference>
<dbReference type="SUPFAM" id="SSF46785">
    <property type="entry name" value="Winged helix' DNA-binding domain"/>
    <property type="match status" value="1"/>
</dbReference>
<sequence>MGGLKGGQIGGQIEKTIDAISELTLRQKQKQVLKLIAEDNRISRSGIAEVLHINESAIQKHLNNLKDAGYIERQGGTRGYWEVKL</sequence>
<dbReference type="GO" id="GO:0006355">
    <property type="term" value="P:regulation of DNA-templated transcription"/>
    <property type="evidence" value="ECO:0007669"/>
    <property type="project" value="UniProtKB-ARBA"/>
</dbReference>
<keyword evidence="2" id="KW-1185">Reference proteome</keyword>
<dbReference type="InterPro" id="IPR011991">
    <property type="entry name" value="ArsR-like_HTH"/>
</dbReference>
<accession>A0A2G1VLW7</accession>
<name>A0A2G1VLW7_9FLAO</name>
<gene>
    <name evidence="1" type="ORF">CJ305_18635</name>
</gene>
<comment type="caution">
    <text evidence="1">The sequence shown here is derived from an EMBL/GenBank/DDBJ whole genome shotgun (WGS) entry which is preliminary data.</text>
</comment>
<dbReference type="OrthoDB" id="9807907at2"/>
<evidence type="ECO:0000313" key="1">
    <source>
        <dbReference type="EMBL" id="PHQ27714.1"/>
    </source>
</evidence>
<dbReference type="Pfam" id="PF13412">
    <property type="entry name" value="HTH_24"/>
    <property type="match status" value="1"/>
</dbReference>
<dbReference type="CDD" id="cd00090">
    <property type="entry name" value="HTH_ARSR"/>
    <property type="match status" value="1"/>
</dbReference>
<evidence type="ECO:0008006" key="3">
    <source>
        <dbReference type="Google" id="ProtNLM"/>
    </source>
</evidence>
<dbReference type="InterPro" id="IPR036388">
    <property type="entry name" value="WH-like_DNA-bd_sf"/>
</dbReference>
<reference evidence="1 2" key="1">
    <citation type="submission" date="2017-08" db="EMBL/GenBank/DDBJ databases">
        <title>The whole genome shortgun sequences of strain Leeuwenhoekiella nanhaiensis G18 from the South China Sea.</title>
        <authorList>
            <person name="Liu Q."/>
        </authorList>
    </citation>
    <scope>NUCLEOTIDE SEQUENCE [LARGE SCALE GENOMIC DNA]</scope>
    <source>
        <strain evidence="1 2">G18</strain>
    </source>
</reference>
<evidence type="ECO:0000313" key="2">
    <source>
        <dbReference type="Proteomes" id="UP000229433"/>
    </source>
</evidence>
<dbReference type="Gene3D" id="1.10.10.10">
    <property type="entry name" value="Winged helix-like DNA-binding domain superfamily/Winged helix DNA-binding domain"/>
    <property type="match status" value="1"/>
</dbReference>
<protein>
    <recommendedName>
        <fullName evidence="3">HTH arsR-type domain-containing protein</fullName>
    </recommendedName>
</protein>